<accession>A0A022RSX7</accession>
<evidence type="ECO:0000313" key="5">
    <source>
        <dbReference type="Proteomes" id="UP000030748"/>
    </source>
</evidence>
<dbReference type="SMART" id="SM00320">
    <property type="entry name" value="WD40"/>
    <property type="match status" value="6"/>
</dbReference>
<name>A0A022RSX7_ERYGU</name>
<protein>
    <submittedName>
        <fullName evidence="4">Uncharacterized protein</fullName>
    </submittedName>
</protein>
<evidence type="ECO:0000313" key="4">
    <source>
        <dbReference type="EMBL" id="EYU42863.1"/>
    </source>
</evidence>
<dbReference type="SUPFAM" id="SSF50978">
    <property type="entry name" value="WD40 repeat-like"/>
    <property type="match status" value="1"/>
</dbReference>
<dbReference type="InterPro" id="IPR036322">
    <property type="entry name" value="WD40_repeat_dom_sf"/>
</dbReference>
<keyword evidence="5" id="KW-1185">Reference proteome</keyword>
<evidence type="ECO:0000256" key="3">
    <source>
        <dbReference type="PROSITE-ProRule" id="PRU00221"/>
    </source>
</evidence>
<dbReference type="Gene3D" id="2.130.10.10">
    <property type="entry name" value="YVTN repeat-like/Quinoprotein amine dehydrogenase"/>
    <property type="match status" value="2"/>
</dbReference>
<dbReference type="PANTHER" id="PTHR22838">
    <property type="entry name" value="WD REPEAT PROTEIN 26-RELATED"/>
    <property type="match status" value="1"/>
</dbReference>
<dbReference type="Pfam" id="PF00400">
    <property type="entry name" value="WD40"/>
    <property type="match status" value="3"/>
</dbReference>
<dbReference type="InterPro" id="IPR019775">
    <property type="entry name" value="WD40_repeat_CS"/>
</dbReference>
<keyword evidence="1 3" id="KW-0853">WD repeat</keyword>
<dbReference type="PROSITE" id="PS00678">
    <property type="entry name" value="WD_REPEATS_1"/>
    <property type="match status" value="1"/>
</dbReference>
<gene>
    <name evidence="4" type="ORF">MIMGU_mgv11b015403mg</name>
</gene>
<organism evidence="4 5">
    <name type="scientific">Erythranthe guttata</name>
    <name type="common">Yellow monkey flower</name>
    <name type="synonym">Mimulus guttatus</name>
    <dbReference type="NCBI Taxonomy" id="4155"/>
    <lineage>
        <taxon>Eukaryota</taxon>
        <taxon>Viridiplantae</taxon>
        <taxon>Streptophyta</taxon>
        <taxon>Embryophyta</taxon>
        <taxon>Tracheophyta</taxon>
        <taxon>Spermatophyta</taxon>
        <taxon>Magnoliopsida</taxon>
        <taxon>eudicotyledons</taxon>
        <taxon>Gunneridae</taxon>
        <taxon>Pentapetalae</taxon>
        <taxon>asterids</taxon>
        <taxon>lamiids</taxon>
        <taxon>Lamiales</taxon>
        <taxon>Phrymaceae</taxon>
        <taxon>Erythranthe</taxon>
    </lineage>
</organism>
<dbReference type="InterPro" id="IPR051350">
    <property type="entry name" value="WD_repeat-ST_regulator"/>
</dbReference>
<evidence type="ECO:0000256" key="1">
    <source>
        <dbReference type="ARBA" id="ARBA00022574"/>
    </source>
</evidence>
<dbReference type="PANTHER" id="PTHR22838:SF0">
    <property type="entry name" value="WD REPEAT-CONTAINING PROTEIN 26"/>
    <property type="match status" value="1"/>
</dbReference>
<dbReference type="STRING" id="4155.A0A022RSX7"/>
<evidence type="ECO:0000256" key="2">
    <source>
        <dbReference type="ARBA" id="ARBA00022737"/>
    </source>
</evidence>
<dbReference type="Proteomes" id="UP000030748">
    <property type="component" value="Unassembled WGS sequence"/>
</dbReference>
<keyword evidence="2" id="KW-0677">Repeat</keyword>
<proteinExistence type="predicted"/>
<sequence>MDLPSTSSQGGGNEVVRSNTVIKRTKLVRGIKSLLYSFGYDRKGKSLEKGPGIELHKELVDLFIEQIIDGKCDESQSTLLDICKDADKKSLLILERKFYELLSDDKVIEACKTLGLEIAPLDNSDEITREHSTLIISPSENLCGQESGTRSRKRVLKNLGNLFLPKKSLKPNHPLVKGKVPYKTVQTLMSHGPGEVWFTQFSHCGRYLAATSGNDVNIWEFRESGEITRLNPLVGHVQPVSYITWRISNDFQLLTCGVEENVKRWKISPTGDVFCLHTYRKENLGTVSCVWDRNGESIFAGLNNGSIIKWNLEGEEVGLWDGTRTTMIADLAITLDGSELITTCEYDTILFFRWEDEAERFIYEDADIVSFSMSEDGRYLLVCLADERINLWDIRGENPWWVMTYEGYRCNRYVVRACFCGQFIASGSEDSMVHIWCTVTGRQISQFVGHSGTVNCVSWNPARPLMLASGGDDHIVQAWDFDPYDYLSALAREFDFWSYFGGTGQVFDTIKKIHS</sequence>
<dbReference type="InterPro" id="IPR001680">
    <property type="entry name" value="WD40_rpt"/>
</dbReference>
<dbReference type="PROSITE" id="PS50294">
    <property type="entry name" value="WD_REPEATS_REGION"/>
    <property type="match status" value="1"/>
</dbReference>
<dbReference type="PROSITE" id="PS50082">
    <property type="entry name" value="WD_REPEATS_2"/>
    <property type="match status" value="1"/>
</dbReference>
<dbReference type="AlphaFoldDB" id="A0A022RSX7"/>
<dbReference type="InterPro" id="IPR015943">
    <property type="entry name" value="WD40/YVTN_repeat-like_dom_sf"/>
</dbReference>
<feature type="repeat" description="WD" evidence="3">
    <location>
        <begin position="447"/>
        <end position="489"/>
    </location>
</feature>
<dbReference type="Pfam" id="PF23627">
    <property type="entry name" value="LisH_WDR26"/>
    <property type="match status" value="1"/>
</dbReference>
<dbReference type="EMBL" id="KI630276">
    <property type="protein sequence ID" value="EYU42863.1"/>
    <property type="molecule type" value="Genomic_DNA"/>
</dbReference>
<dbReference type="eggNOG" id="KOG0293">
    <property type="taxonomic scope" value="Eukaryota"/>
</dbReference>
<reference evidence="4 5" key="1">
    <citation type="journal article" date="2013" name="Proc. Natl. Acad. Sci. U.S.A.">
        <title>Fine-scale variation in meiotic recombination in Mimulus inferred from population shotgun sequencing.</title>
        <authorList>
            <person name="Hellsten U."/>
            <person name="Wright K.M."/>
            <person name="Jenkins J."/>
            <person name="Shu S."/>
            <person name="Yuan Y."/>
            <person name="Wessler S.R."/>
            <person name="Schmutz J."/>
            <person name="Willis J.H."/>
            <person name="Rokhsar D.S."/>
        </authorList>
    </citation>
    <scope>NUCLEOTIDE SEQUENCE [LARGE SCALE GENOMIC DNA]</scope>
    <source>
        <strain evidence="5">cv. DUN x IM62</strain>
    </source>
</reference>